<dbReference type="CDD" id="cd01949">
    <property type="entry name" value="GGDEF"/>
    <property type="match status" value="1"/>
</dbReference>
<protein>
    <submittedName>
        <fullName evidence="4">Sensor domain-containing diguanylate cyclase</fullName>
    </submittedName>
</protein>
<dbReference type="PROSITE" id="PS50112">
    <property type="entry name" value="PAS"/>
    <property type="match status" value="2"/>
</dbReference>
<feature type="domain" description="PAC" evidence="2">
    <location>
        <begin position="203"/>
        <end position="257"/>
    </location>
</feature>
<dbReference type="Pfam" id="PF13426">
    <property type="entry name" value="PAS_9"/>
    <property type="match status" value="2"/>
</dbReference>
<dbReference type="RefSeq" id="WP_109061527.1">
    <property type="nucleotide sequence ID" value="NZ_QETA01000002.1"/>
</dbReference>
<dbReference type="FunFam" id="3.30.70.270:FF:000001">
    <property type="entry name" value="Diguanylate cyclase domain protein"/>
    <property type="match status" value="1"/>
</dbReference>
<comment type="caution">
    <text evidence="4">The sequence shown here is derived from an EMBL/GenBank/DDBJ whole genome shotgun (WGS) entry which is preliminary data.</text>
</comment>
<feature type="domain" description="GGDEF" evidence="3">
    <location>
        <begin position="289"/>
        <end position="418"/>
    </location>
</feature>
<dbReference type="Gene3D" id="3.30.450.20">
    <property type="entry name" value="PAS domain"/>
    <property type="match status" value="2"/>
</dbReference>
<dbReference type="InterPro" id="IPR001610">
    <property type="entry name" value="PAC"/>
</dbReference>
<dbReference type="SMART" id="SM00091">
    <property type="entry name" value="PAS"/>
    <property type="match status" value="2"/>
</dbReference>
<dbReference type="SUPFAM" id="SSF55073">
    <property type="entry name" value="Nucleotide cyclase"/>
    <property type="match status" value="1"/>
</dbReference>
<dbReference type="Proteomes" id="UP000245212">
    <property type="component" value="Unassembled WGS sequence"/>
</dbReference>
<name>A0A2V1K287_9BURK</name>
<dbReference type="SMART" id="SM00267">
    <property type="entry name" value="GGDEF"/>
    <property type="match status" value="1"/>
</dbReference>
<dbReference type="PROSITE" id="PS50887">
    <property type="entry name" value="GGDEF"/>
    <property type="match status" value="1"/>
</dbReference>
<dbReference type="InterPro" id="IPR000700">
    <property type="entry name" value="PAS-assoc_C"/>
</dbReference>
<dbReference type="InterPro" id="IPR000014">
    <property type="entry name" value="PAS"/>
</dbReference>
<dbReference type="NCBIfam" id="TIGR00229">
    <property type="entry name" value="sensory_box"/>
    <property type="match status" value="2"/>
</dbReference>
<dbReference type="PANTHER" id="PTHR44757">
    <property type="entry name" value="DIGUANYLATE CYCLASE DGCP"/>
    <property type="match status" value="1"/>
</dbReference>
<dbReference type="InterPro" id="IPR035965">
    <property type="entry name" value="PAS-like_dom_sf"/>
</dbReference>
<organism evidence="4 5">
    <name type="scientific">Corticimicrobacter populi</name>
    <dbReference type="NCBI Taxonomy" id="2175229"/>
    <lineage>
        <taxon>Bacteria</taxon>
        <taxon>Pseudomonadati</taxon>
        <taxon>Pseudomonadota</taxon>
        <taxon>Betaproteobacteria</taxon>
        <taxon>Burkholderiales</taxon>
        <taxon>Alcaligenaceae</taxon>
        <taxon>Corticimicrobacter</taxon>
    </lineage>
</organism>
<feature type="domain" description="PAS" evidence="1">
    <location>
        <begin position="27"/>
        <end position="54"/>
    </location>
</feature>
<dbReference type="Pfam" id="PF00990">
    <property type="entry name" value="GGDEF"/>
    <property type="match status" value="1"/>
</dbReference>
<dbReference type="Gene3D" id="3.30.70.270">
    <property type="match status" value="1"/>
</dbReference>
<dbReference type="CDD" id="cd00130">
    <property type="entry name" value="PAS"/>
    <property type="match status" value="2"/>
</dbReference>
<evidence type="ECO:0000313" key="4">
    <source>
        <dbReference type="EMBL" id="PWF24251.1"/>
    </source>
</evidence>
<keyword evidence="5" id="KW-1185">Reference proteome</keyword>
<gene>
    <name evidence="4" type="ORF">DD235_07290</name>
</gene>
<dbReference type="NCBIfam" id="TIGR00254">
    <property type="entry name" value="GGDEF"/>
    <property type="match status" value="1"/>
</dbReference>
<evidence type="ECO:0000259" key="1">
    <source>
        <dbReference type="PROSITE" id="PS50112"/>
    </source>
</evidence>
<dbReference type="InterPro" id="IPR043128">
    <property type="entry name" value="Rev_trsase/Diguanyl_cyclase"/>
</dbReference>
<feature type="domain" description="PAC" evidence="2">
    <location>
        <begin position="83"/>
        <end position="135"/>
    </location>
</feature>
<dbReference type="InterPro" id="IPR000160">
    <property type="entry name" value="GGDEF_dom"/>
</dbReference>
<dbReference type="InterPro" id="IPR052155">
    <property type="entry name" value="Biofilm_reg_signaling"/>
</dbReference>
<evidence type="ECO:0000259" key="2">
    <source>
        <dbReference type="PROSITE" id="PS50113"/>
    </source>
</evidence>
<dbReference type="GO" id="GO:0003824">
    <property type="term" value="F:catalytic activity"/>
    <property type="evidence" value="ECO:0007669"/>
    <property type="project" value="UniProtKB-ARBA"/>
</dbReference>
<dbReference type="PANTHER" id="PTHR44757:SF2">
    <property type="entry name" value="BIOFILM ARCHITECTURE MAINTENANCE PROTEIN MBAA"/>
    <property type="match status" value="1"/>
</dbReference>
<evidence type="ECO:0000259" key="3">
    <source>
        <dbReference type="PROSITE" id="PS50887"/>
    </source>
</evidence>
<feature type="domain" description="PAS" evidence="1">
    <location>
        <begin position="132"/>
        <end position="202"/>
    </location>
</feature>
<dbReference type="SMART" id="SM00086">
    <property type="entry name" value="PAC"/>
    <property type="match status" value="2"/>
</dbReference>
<dbReference type="SUPFAM" id="SSF55785">
    <property type="entry name" value="PYP-like sensor domain (PAS domain)"/>
    <property type="match status" value="2"/>
</dbReference>
<sequence length="418" mass="46081">MPDDFSGLWQAAVLQSFNAVVITDASLDDGGPYIVFCNPAFCSMSGYLADELVGLSPRVLQGQDTDPDVIARLRDCLLSGTFFHGDAVNYRKDGTPYHVEWNISPVRNEAGEITHYVSVQRDITASMALQQSRDMLVAAIHATPDAVVITDAQTRILFVNHAFERMSGYLLDEVQGRVPAILYPEGEGLLQPADLARHMQAGEVIRRTVVHCRKGGERYFADQSVAALTDDQGEIAYYVSVSRDVSDRIETENKLREWAHHDALTGLFNRRYGERLLGAQQGRAQAGDGPCSVILCDIDHFKQINDNHGHHCGDEILRQVTARLAAGMRGTDRIVRWGGDELLVLLPHTALAEATTLAERVRAKVAGMTFPPVGAVTLSLGVAEWCAGESRRNVLKRADEALYQAKERGRNRVESSRV</sequence>
<evidence type="ECO:0000313" key="5">
    <source>
        <dbReference type="Proteomes" id="UP000245212"/>
    </source>
</evidence>
<reference evidence="5" key="1">
    <citation type="submission" date="2018-05" db="EMBL/GenBank/DDBJ databases">
        <authorList>
            <person name="Li Y."/>
        </authorList>
    </citation>
    <scope>NUCLEOTIDE SEQUENCE [LARGE SCALE GENOMIC DNA]</scope>
    <source>
        <strain evidence="5">3d-2-2</strain>
    </source>
</reference>
<dbReference type="AlphaFoldDB" id="A0A2V1K287"/>
<dbReference type="PROSITE" id="PS50113">
    <property type="entry name" value="PAC"/>
    <property type="match status" value="2"/>
</dbReference>
<accession>A0A2V1K287</accession>
<dbReference type="InterPro" id="IPR029787">
    <property type="entry name" value="Nucleotide_cyclase"/>
</dbReference>
<proteinExistence type="predicted"/>
<dbReference type="EMBL" id="QETA01000002">
    <property type="protein sequence ID" value="PWF24251.1"/>
    <property type="molecule type" value="Genomic_DNA"/>
</dbReference>